<comment type="caution">
    <text evidence="1">The sequence shown here is derived from an EMBL/GenBank/DDBJ whole genome shotgun (WGS) entry which is preliminary data.</text>
</comment>
<dbReference type="EMBL" id="BAAFRS010000180">
    <property type="protein sequence ID" value="GAB1224188.1"/>
    <property type="molecule type" value="Genomic_DNA"/>
</dbReference>
<proteinExistence type="predicted"/>
<name>A0ABQ0DMU8_9EUKA</name>
<sequence length="515" mass="60092">MPPLEDIFIQTIISYINQLQTVKKILQVSKRIQRIIKTMKSNPYFMCSAEEKGVRAFHIQNILNIFSGIETLQITPEDLILDFNQWEINTINISITSGEIISSIPFKKLISYVGTTDEFLKQTNKQTTFPLERLYIIQPENIDVNALNCLILFPSLRFVEFCLIEEKQNSIFFTNELICSLLKKNIKVIINHPEMNENSIHIRSLLPNNVYNIYSNVFPFGSFNNELVVISPQQTDLFHIYNPITNVFNNKLYKKLYYPYLYEGEYNIFLSQLDSLQLIELKKSNNTSLLFPSSLKELHIYFTNTKNYLYENESELSLLTTLKIKEYNKKTLIPLNIQKLVIDKLTSKFQVTLPQLTKLSIHKTNFKKLILNSTIKYLKLDYYYNNMSLPHSVKTLQLYSCDELLSTKKIEKLILLNTDNTNMSLLPLCLKNISLYNVKKINLTRLESLEEVYLNLISFNGFFDFKNIKLPPNIKKLILEFTGKIGDADPQNIIDKAKLYFSLIPNVQMLGEFFE</sequence>
<keyword evidence="2" id="KW-1185">Reference proteome</keyword>
<evidence type="ECO:0008006" key="3">
    <source>
        <dbReference type="Google" id="ProtNLM"/>
    </source>
</evidence>
<accession>A0ABQ0DMU8</accession>
<evidence type="ECO:0000313" key="1">
    <source>
        <dbReference type="EMBL" id="GAB1224188.1"/>
    </source>
</evidence>
<reference evidence="1 2" key="1">
    <citation type="journal article" date="2019" name="PLoS Negl. Trop. Dis.">
        <title>Whole genome sequencing of Entamoeba nuttalli reveals mammalian host-related molecular signatures and a novel octapeptide-repeat surface protein.</title>
        <authorList>
            <person name="Tanaka M."/>
            <person name="Makiuchi T."/>
            <person name="Komiyama T."/>
            <person name="Shiina T."/>
            <person name="Osaki K."/>
            <person name="Tachibana H."/>
        </authorList>
    </citation>
    <scope>NUCLEOTIDE SEQUENCE [LARGE SCALE GENOMIC DNA]</scope>
    <source>
        <strain evidence="1 2">P19-061405</strain>
    </source>
</reference>
<evidence type="ECO:0000313" key="2">
    <source>
        <dbReference type="Proteomes" id="UP001628156"/>
    </source>
</evidence>
<organism evidence="1 2">
    <name type="scientific">Entamoeba nuttalli</name>
    <dbReference type="NCBI Taxonomy" id="412467"/>
    <lineage>
        <taxon>Eukaryota</taxon>
        <taxon>Amoebozoa</taxon>
        <taxon>Evosea</taxon>
        <taxon>Archamoebae</taxon>
        <taxon>Mastigamoebida</taxon>
        <taxon>Entamoebidae</taxon>
        <taxon>Entamoeba</taxon>
    </lineage>
</organism>
<protein>
    <recommendedName>
        <fullName evidence="3">Leucine-rich repeat containing protein</fullName>
    </recommendedName>
</protein>
<gene>
    <name evidence="1" type="ORF">ENUP19_0180G0007</name>
</gene>
<dbReference type="Proteomes" id="UP001628156">
    <property type="component" value="Unassembled WGS sequence"/>
</dbReference>